<gene>
    <name evidence="1" type="ORF">PoB_005568000</name>
</gene>
<reference evidence="1 2" key="1">
    <citation type="journal article" date="2021" name="Elife">
        <title>Chloroplast acquisition without the gene transfer in kleptoplastic sea slugs, Plakobranchus ocellatus.</title>
        <authorList>
            <person name="Maeda T."/>
            <person name="Takahashi S."/>
            <person name="Yoshida T."/>
            <person name="Shimamura S."/>
            <person name="Takaki Y."/>
            <person name="Nagai Y."/>
            <person name="Toyoda A."/>
            <person name="Suzuki Y."/>
            <person name="Arimoto A."/>
            <person name="Ishii H."/>
            <person name="Satoh N."/>
            <person name="Nishiyama T."/>
            <person name="Hasebe M."/>
            <person name="Maruyama T."/>
            <person name="Minagawa J."/>
            <person name="Obokata J."/>
            <person name="Shigenobu S."/>
        </authorList>
    </citation>
    <scope>NUCLEOTIDE SEQUENCE [LARGE SCALE GENOMIC DNA]</scope>
</reference>
<name>A0AAV4CCN2_9GAST</name>
<evidence type="ECO:0000313" key="1">
    <source>
        <dbReference type="EMBL" id="GFO29175.1"/>
    </source>
</evidence>
<dbReference type="Proteomes" id="UP000735302">
    <property type="component" value="Unassembled WGS sequence"/>
</dbReference>
<accession>A0AAV4CCN2</accession>
<dbReference type="AlphaFoldDB" id="A0AAV4CCN2"/>
<comment type="caution">
    <text evidence="1">The sequence shown here is derived from an EMBL/GenBank/DDBJ whole genome shotgun (WGS) entry which is preliminary data.</text>
</comment>
<keyword evidence="2" id="KW-1185">Reference proteome</keyword>
<dbReference type="EMBL" id="BLXT01006120">
    <property type="protein sequence ID" value="GFO29175.1"/>
    <property type="molecule type" value="Genomic_DNA"/>
</dbReference>
<organism evidence="1 2">
    <name type="scientific">Plakobranchus ocellatus</name>
    <dbReference type="NCBI Taxonomy" id="259542"/>
    <lineage>
        <taxon>Eukaryota</taxon>
        <taxon>Metazoa</taxon>
        <taxon>Spiralia</taxon>
        <taxon>Lophotrochozoa</taxon>
        <taxon>Mollusca</taxon>
        <taxon>Gastropoda</taxon>
        <taxon>Heterobranchia</taxon>
        <taxon>Euthyneura</taxon>
        <taxon>Panpulmonata</taxon>
        <taxon>Sacoglossa</taxon>
        <taxon>Placobranchoidea</taxon>
        <taxon>Plakobranchidae</taxon>
        <taxon>Plakobranchus</taxon>
    </lineage>
</organism>
<proteinExistence type="predicted"/>
<evidence type="ECO:0000313" key="2">
    <source>
        <dbReference type="Proteomes" id="UP000735302"/>
    </source>
</evidence>
<protein>
    <submittedName>
        <fullName evidence="1">Uncharacterized protein</fullName>
    </submittedName>
</protein>
<sequence length="111" mass="12271">MAQWIVNLPLNLLGPFYCSFQSSNLCTALTEGLKARGVLMGTWVGLISEKEVFADVKASFQAKKPRACQDTEITHPDIDLVGATYEGRCQTYRALLSITEPPMTEALCRMV</sequence>